<evidence type="ECO:0000313" key="1">
    <source>
        <dbReference type="EMBL" id="PIZ17652.1"/>
    </source>
</evidence>
<organism evidence="1 2">
    <name type="scientific">Candidatus Desantisbacteria bacterium CG_4_10_14_0_8_um_filter_48_22</name>
    <dbReference type="NCBI Taxonomy" id="1974543"/>
    <lineage>
        <taxon>Bacteria</taxon>
        <taxon>Candidatus Desantisiibacteriota</taxon>
    </lineage>
</organism>
<evidence type="ECO:0000313" key="2">
    <source>
        <dbReference type="Proteomes" id="UP000229307"/>
    </source>
</evidence>
<reference evidence="2" key="1">
    <citation type="submission" date="2017-09" db="EMBL/GenBank/DDBJ databases">
        <title>Depth-based differentiation of microbial function through sediment-hosted aquifers and enrichment of novel symbionts in the deep terrestrial subsurface.</title>
        <authorList>
            <person name="Probst A.J."/>
            <person name="Ladd B."/>
            <person name="Jarett J.K."/>
            <person name="Geller-Mcgrath D.E."/>
            <person name="Sieber C.M.K."/>
            <person name="Emerson J.B."/>
            <person name="Anantharaman K."/>
            <person name="Thomas B.C."/>
            <person name="Malmstrom R."/>
            <person name="Stieglmeier M."/>
            <person name="Klingl A."/>
            <person name="Woyke T."/>
            <person name="Ryan C.M."/>
            <person name="Banfield J.F."/>
        </authorList>
    </citation>
    <scope>NUCLEOTIDE SEQUENCE [LARGE SCALE GENOMIC DNA]</scope>
</reference>
<comment type="caution">
    <text evidence="1">The sequence shown here is derived from an EMBL/GenBank/DDBJ whole genome shotgun (WGS) entry which is preliminary data.</text>
</comment>
<dbReference type="Proteomes" id="UP000229307">
    <property type="component" value="Unassembled WGS sequence"/>
</dbReference>
<name>A0A2M7SDQ8_9BACT</name>
<dbReference type="EMBL" id="PFMR01000097">
    <property type="protein sequence ID" value="PIZ17652.1"/>
    <property type="molecule type" value="Genomic_DNA"/>
</dbReference>
<sequence>MKKEFRNKKLGIYQNGSSLPRCYWRKCGRKKAPSVLIKCGDCDEKVEIYYDKYGIEINGINASVEWWKGFFDYIFNKSQ</sequence>
<proteinExistence type="predicted"/>
<gene>
    <name evidence="1" type="ORF">COY52_03530</name>
</gene>
<accession>A0A2M7SDQ8</accession>
<dbReference type="AlphaFoldDB" id="A0A2M7SDQ8"/>
<protein>
    <submittedName>
        <fullName evidence="1">Uncharacterized protein</fullName>
    </submittedName>
</protein>